<feature type="chain" id="PRO_5042922069" description="Cellobiose dehydrogenase-like cytochrome domain-containing protein" evidence="1">
    <location>
        <begin position="25"/>
        <end position="232"/>
    </location>
</feature>
<reference evidence="3" key="2">
    <citation type="submission" date="2023-05" db="EMBL/GenBank/DDBJ databases">
        <authorList>
            <consortium name="Lawrence Berkeley National Laboratory"/>
            <person name="Steindorff A."/>
            <person name="Hensen N."/>
            <person name="Bonometti L."/>
            <person name="Westerberg I."/>
            <person name="Brannstrom I.O."/>
            <person name="Guillou S."/>
            <person name="Cros-Aarteil S."/>
            <person name="Calhoun S."/>
            <person name="Haridas S."/>
            <person name="Kuo A."/>
            <person name="Mondo S."/>
            <person name="Pangilinan J."/>
            <person name="Riley R."/>
            <person name="Labutti K."/>
            <person name="Andreopoulos B."/>
            <person name="Lipzen A."/>
            <person name="Chen C."/>
            <person name="Yanf M."/>
            <person name="Daum C."/>
            <person name="Ng V."/>
            <person name="Clum A."/>
            <person name="Ohm R."/>
            <person name="Martin F."/>
            <person name="Silar P."/>
            <person name="Natvig D."/>
            <person name="Lalanne C."/>
            <person name="Gautier V."/>
            <person name="Ament-Velasquez S.L."/>
            <person name="Kruys A."/>
            <person name="Hutchinson M.I."/>
            <person name="Powell A.J."/>
            <person name="Barry K."/>
            <person name="Miller A.N."/>
            <person name="Grigoriev I.V."/>
            <person name="Debuchy R."/>
            <person name="Gladieux P."/>
            <person name="Thoren M.H."/>
            <person name="Johannesson H."/>
        </authorList>
    </citation>
    <scope>NUCLEOTIDE SEQUENCE</scope>
    <source>
        <strain evidence="3">CBS 538.74</strain>
    </source>
</reference>
<feature type="domain" description="Cellobiose dehydrogenase-like cytochrome" evidence="2">
    <location>
        <begin position="50"/>
        <end position="219"/>
    </location>
</feature>
<dbReference type="CDD" id="cd09630">
    <property type="entry name" value="CDH_like_cytochrome"/>
    <property type="match status" value="1"/>
</dbReference>
<dbReference type="PANTHER" id="PTHR47797">
    <property type="entry name" value="DEHYDROGENASE, PUTATIVE (AFU_ORTHOLOGUE AFUA_8G05805)-RELATED"/>
    <property type="match status" value="1"/>
</dbReference>
<keyword evidence="4" id="KW-1185">Reference proteome</keyword>
<evidence type="ECO:0000259" key="2">
    <source>
        <dbReference type="Pfam" id="PF16010"/>
    </source>
</evidence>
<name>A0AAN6VJG9_9PEZI</name>
<sequence length="232" mass="24534">MYTLTLTNIISLLLLLLSSQGSHASATPNPEGSSSSSLDLSKRQAITRKYCNPTTSICYLEYSWGPTVPVFRIAVPDSAASNSNFDTLLQIIAPASLGWAGFSWGGGMTLNPLAVAWPNGNNGATVSSRWSTGRTLPSVYSSAKYRTVSASRNSTHWMVETVCSGCSKWNNGGLSTTGVNTFAWAVSQTAVSQPGNSGSSFAIHSNIGMFSESLDQAKVPRAAFEAYVKGAK</sequence>
<dbReference type="AlphaFoldDB" id="A0AAN6VJG9"/>
<feature type="signal peptide" evidence="1">
    <location>
        <begin position="1"/>
        <end position="24"/>
    </location>
</feature>
<evidence type="ECO:0000313" key="3">
    <source>
        <dbReference type="EMBL" id="KAK4152687.1"/>
    </source>
</evidence>
<comment type="caution">
    <text evidence="3">The sequence shown here is derived from an EMBL/GenBank/DDBJ whole genome shotgun (WGS) entry which is preliminary data.</text>
</comment>
<protein>
    <recommendedName>
        <fullName evidence="2">Cellobiose dehydrogenase-like cytochrome domain-containing protein</fullName>
    </recommendedName>
</protein>
<evidence type="ECO:0000313" key="4">
    <source>
        <dbReference type="Proteomes" id="UP001302745"/>
    </source>
</evidence>
<dbReference type="EMBL" id="MU856965">
    <property type="protein sequence ID" value="KAK4152687.1"/>
    <property type="molecule type" value="Genomic_DNA"/>
</dbReference>
<accession>A0AAN6VJG9</accession>
<keyword evidence="1" id="KW-0732">Signal</keyword>
<evidence type="ECO:0000256" key="1">
    <source>
        <dbReference type="SAM" id="SignalP"/>
    </source>
</evidence>
<organism evidence="3 4">
    <name type="scientific">Chaetomidium leptoderma</name>
    <dbReference type="NCBI Taxonomy" id="669021"/>
    <lineage>
        <taxon>Eukaryota</taxon>
        <taxon>Fungi</taxon>
        <taxon>Dikarya</taxon>
        <taxon>Ascomycota</taxon>
        <taxon>Pezizomycotina</taxon>
        <taxon>Sordariomycetes</taxon>
        <taxon>Sordariomycetidae</taxon>
        <taxon>Sordariales</taxon>
        <taxon>Chaetomiaceae</taxon>
        <taxon>Chaetomidium</taxon>
    </lineage>
</organism>
<dbReference type="InterPro" id="IPR015920">
    <property type="entry name" value="Cellobiose_DH-like_cyt"/>
</dbReference>
<dbReference type="SUPFAM" id="SSF49344">
    <property type="entry name" value="CBD9-like"/>
    <property type="match status" value="1"/>
</dbReference>
<dbReference type="Gene3D" id="2.60.40.1210">
    <property type="entry name" value="Cellobiose dehydrogenase, cytochrome domain"/>
    <property type="match status" value="1"/>
</dbReference>
<dbReference type="PANTHER" id="PTHR47797:SF5">
    <property type="entry name" value="CELLOBIOSE DEHYDROGENASE CYTOCHROME DOMAIN-CONTAINING PROTEIN"/>
    <property type="match status" value="1"/>
</dbReference>
<gene>
    <name evidence="3" type="ORF">C8A00DRAFT_44288</name>
</gene>
<reference evidence="3" key="1">
    <citation type="journal article" date="2023" name="Mol. Phylogenet. Evol.">
        <title>Genome-scale phylogeny and comparative genomics of the fungal order Sordariales.</title>
        <authorList>
            <person name="Hensen N."/>
            <person name="Bonometti L."/>
            <person name="Westerberg I."/>
            <person name="Brannstrom I.O."/>
            <person name="Guillou S."/>
            <person name="Cros-Aarteil S."/>
            <person name="Calhoun S."/>
            <person name="Haridas S."/>
            <person name="Kuo A."/>
            <person name="Mondo S."/>
            <person name="Pangilinan J."/>
            <person name="Riley R."/>
            <person name="LaButti K."/>
            <person name="Andreopoulos B."/>
            <person name="Lipzen A."/>
            <person name="Chen C."/>
            <person name="Yan M."/>
            <person name="Daum C."/>
            <person name="Ng V."/>
            <person name="Clum A."/>
            <person name="Steindorff A."/>
            <person name="Ohm R.A."/>
            <person name="Martin F."/>
            <person name="Silar P."/>
            <person name="Natvig D.O."/>
            <person name="Lalanne C."/>
            <person name="Gautier V."/>
            <person name="Ament-Velasquez S.L."/>
            <person name="Kruys A."/>
            <person name="Hutchinson M.I."/>
            <person name="Powell A.J."/>
            <person name="Barry K."/>
            <person name="Miller A.N."/>
            <person name="Grigoriev I.V."/>
            <person name="Debuchy R."/>
            <person name="Gladieux P."/>
            <person name="Hiltunen Thoren M."/>
            <person name="Johannesson H."/>
        </authorList>
    </citation>
    <scope>NUCLEOTIDE SEQUENCE</scope>
    <source>
        <strain evidence="3">CBS 538.74</strain>
    </source>
</reference>
<proteinExistence type="predicted"/>
<dbReference type="Pfam" id="PF16010">
    <property type="entry name" value="CDH-cyt"/>
    <property type="match status" value="1"/>
</dbReference>
<dbReference type="Proteomes" id="UP001302745">
    <property type="component" value="Unassembled WGS sequence"/>
</dbReference>